<evidence type="ECO:0000313" key="1">
    <source>
        <dbReference type="EMBL" id="GFD62764.1"/>
    </source>
</evidence>
<accession>A0A699Y6P3</accession>
<organism evidence="1">
    <name type="scientific">Tanacetum cinerariifolium</name>
    <name type="common">Dalmatian daisy</name>
    <name type="synonym">Chrysanthemum cinerariifolium</name>
    <dbReference type="NCBI Taxonomy" id="118510"/>
    <lineage>
        <taxon>Eukaryota</taxon>
        <taxon>Viridiplantae</taxon>
        <taxon>Streptophyta</taxon>
        <taxon>Embryophyta</taxon>
        <taxon>Tracheophyta</taxon>
        <taxon>Spermatophyta</taxon>
        <taxon>Magnoliopsida</taxon>
        <taxon>eudicotyledons</taxon>
        <taxon>Gunneridae</taxon>
        <taxon>Pentapetalae</taxon>
        <taxon>asterids</taxon>
        <taxon>campanulids</taxon>
        <taxon>Asterales</taxon>
        <taxon>Asteraceae</taxon>
        <taxon>Asteroideae</taxon>
        <taxon>Anthemideae</taxon>
        <taxon>Anthemidinae</taxon>
        <taxon>Tanacetum</taxon>
    </lineage>
</organism>
<reference evidence="1" key="1">
    <citation type="journal article" date="2019" name="Sci. Rep.">
        <title>Draft genome of Tanacetum cinerariifolium, the natural source of mosquito coil.</title>
        <authorList>
            <person name="Yamashiro T."/>
            <person name="Shiraishi A."/>
            <person name="Satake H."/>
            <person name="Nakayama K."/>
        </authorList>
    </citation>
    <scope>NUCLEOTIDE SEQUENCE</scope>
</reference>
<name>A0A699Y6P3_TANCI</name>
<dbReference type="EMBL" id="BKCJ011942466">
    <property type="protein sequence ID" value="GFD62764.1"/>
    <property type="molecule type" value="Genomic_DNA"/>
</dbReference>
<sequence>LSSDQVLDLDRNISSDEIRDAVWDCGENKSPGPDGYTFEFFRRYWNVIGPDFCLAVD</sequence>
<dbReference type="AlphaFoldDB" id="A0A699Y6P3"/>
<comment type="caution">
    <text evidence="1">The sequence shown here is derived from an EMBL/GenBank/DDBJ whole genome shotgun (WGS) entry which is preliminary data.</text>
</comment>
<protein>
    <submittedName>
        <fullName evidence="1">RNA-directed DNA polymerase, eukaryota</fullName>
    </submittedName>
</protein>
<keyword evidence="1" id="KW-0808">Transferase</keyword>
<feature type="non-terminal residue" evidence="1">
    <location>
        <position position="57"/>
    </location>
</feature>
<gene>
    <name evidence="1" type="ORF">Tci_934733</name>
</gene>
<proteinExistence type="predicted"/>
<keyword evidence="1" id="KW-0695">RNA-directed DNA polymerase</keyword>
<keyword evidence="1" id="KW-0548">Nucleotidyltransferase</keyword>
<dbReference type="GO" id="GO:0003964">
    <property type="term" value="F:RNA-directed DNA polymerase activity"/>
    <property type="evidence" value="ECO:0007669"/>
    <property type="project" value="UniProtKB-KW"/>
</dbReference>
<feature type="non-terminal residue" evidence="1">
    <location>
        <position position="1"/>
    </location>
</feature>